<dbReference type="InterPro" id="IPR040707">
    <property type="entry name" value="FGAR-AT_N"/>
</dbReference>
<dbReference type="GO" id="GO:0004642">
    <property type="term" value="F:phosphoribosylformylglycinamidine synthase activity"/>
    <property type="evidence" value="ECO:0007669"/>
    <property type="project" value="UniProtKB-EC"/>
</dbReference>
<dbReference type="InterPro" id="IPR041609">
    <property type="entry name" value="PurL_linker"/>
</dbReference>
<dbReference type="InterPro" id="IPR036921">
    <property type="entry name" value="PurM-like_N_sf"/>
</dbReference>
<feature type="active site" description="Nucleophile" evidence="10">
    <location>
        <position position="1151"/>
    </location>
</feature>
<dbReference type="Proteomes" id="UP001595974">
    <property type="component" value="Unassembled WGS sequence"/>
</dbReference>
<keyword evidence="16" id="KW-1185">Reference proteome</keyword>
<dbReference type="NCBIfam" id="TIGR01735">
    <property type="entry name" value="FGAM_synt"/>
    <property type="match status" value="1"/>
</dbReference>
<dbReference type="Pfam" id="PF18076">
    <property type="entry name" value="FGAR-AT_N"/>
    <property type="match status" value="1"/>
</dbReference>
<dbReference type="Pfam" id="PF02769">
    <property type="entry name" value="AIRS_C"/>
    <property type="match status" value="2"/>
</dbReference>
<dbReference type="InterPro" id="IPR029062">
    <property type="entry name" value="Class_I_gatase-like"/>
</dbReference>
<evidence type="ECO:0000259" key="12">
    <source>
        <dbReference type="Pfam" id="PF18072"/>
    </source>
</evidence>
<evidence type="ECO:0000256" key="3">
    <source>
        <dbReference type="ARBA" id="ARBA00022598"/>
    </source>
</evidence>
<evidence type="ECO:0000259" key="13">
    <source>
        <dbReference type="Pfam" id="PF18076"/>
    </source>
</evidence>
<evidence type="ECO:0000256" key="10">
    <source>
        <dbReference type="HAMAP-Rule" id="MF_00419"/>
    </source>
</evidence>
<dbReference type="RefSeq" id="WP_096445997.1">
    <property type="nucleotide sequence ID" value="NZ_JBHSOG010000060.1"/>
</dbReference>
<dbReference type="SUPFAM" id="SSF109736">
    <property type="entry name" value="FGAM synthase PurL, linker domain"/>
    <property type="match status" value="1"/>
</dbReference>
<name>A0ABW1AU68_9RHOO</name>
<feature type="active site" evidence="10">
    <location>
        <position position="1274"/>
    </location>
</feature>
<comment type="similarity">
    <text evidence="2 10">In the N-terminal section; belongs to the FGAMS family.</text>
</comment>
<dbReference type="PANTHER" id="PTHR10099">
    <property type="entry name" value="PHOSPHORIBOSYLFORMYLGLYCINAMIDINE SYNTHASE"/>
    <property type="match status" value="1"/>
</dbReference>
<keyword evidence="10" id="KW-0963">Cytoplasm</keyword>
<feature type="binding site" evidence="10">
    <location>
        <position position="879"/>
    </location>
    <ligand>
        <name>Mg(2+)</name>
        <dbReference type="ChEBI" id="CHEBI:18420"/>
    </ligand>
</feature>
<dbReference type="CDD" id="cd02203">
    <property type="entry name" value="PurL_repeat1"/>
    <property type="match status" value="1"/>
</dbReference>
<dbReference type="Gene3D" id="3.40.50.880">
    <property type="match status" value="1"/>
</dbReference>
<dbReference type="SUPFAM" id="SSF82697">
    <property type="entry name" value="PurS-like"/>
    <property type="match status" value="1"/>
</dbReference>
<keyword evidence="3 10" id="KW-0436">Ligase</keyword>
<keyword evidence="4 10" id="KW-0479">Metal-binding</keyword>
<dbReference type="SUPFAM" id="SSF55326">
    <property type="entry name" value="PurM N-terminal domain-like"/>
    <property type="match status" value="2"/>
</dbReference>
<dbReference type="PROSITE" id="PS51273">
    <property type="entry name" value="GATASE_TYPE_1"/>
    <property type="match status" value="1"/>
</dbReference>
<comment type="caution">
    <text evidence="15">The sequence shown here is derived from an EMBL/GenBank/DDBJ whole genome shotgun (WGS) entry which is preliminary data.</text>
</comment>
<organism evidence="15 16">
    <name type="scientific">Thauera sinica</name>
    <dbReference type="NCBI Taxonomy" id="2665146"/>
    <lineage>
        <taxon>Bacteria</taxon>
        <taxon>Pseudomonadati</taxon>
        <taxon>Pseudomonadota</taxon>
        <taxon>Betaproteobacteria</taxon>
        <taxon>Rhodocyclales</taxon>
        <taxon>Zoogloeaceae</taxon>
        <taxon>Thauera</taxon>
    </lineage>
</organism>
<dbReference type="PANTHER" id="PTHR10099:SF1">
    <property type="entry name" value="PHOSPHORIBOSYLFORMYLGLYCINAMIDINE SYNTHASE"/>
    <property type="match status" value="1"/>
</dbReference>
<dbReference type="HAMAP" id="MF_00419">
    <property type="entry name" value="PurL_1"/>
    <property type="match status" value="1"/>
</dbReference>
<evidence type="ECO:0000256" key="2">
    <source>
        <dbReference type="ARBA" id="ARBA00008608"/>
    </source>
</evidence>
<accession>A0ABW1AU68</accession>
<evidence type="ECO:0000313" key="16">
    <source>
        <dbReference type="Proteomes" id="UP001595974"/>
    </source>
</evidence>
<evidence type="ECO:0000259" key="11">
    <source>
        <dbReference type="Pfam" id="PF02769"/>
    </source>
</evidence>
<dbReference type="Gene3D" id="3.30.1330.10">
    <property type="entry name" value="PurM-like, N-terminal domain"/>
    <property type="match status" value="2"/>
</dbReference>
<keyword evidence="7 10" id="KW-0067">ATP-binding</keyword>
<dbReference type="Gene3D" id="3.90.650.10">
    <property type="entry name" value="PurM-like C-terminal domain"/>
    <property type="match status" value="2"/>
</dbReference>
<dbReference type="InterPro" id="IPR010073">
    <property type="entry name" value="PurL_large"/>
</dbReference>
<evidence type="ECO:0000256" key="8">
    <source>
        <dbReference type="ARBA" id="ARBA00022842"/>
    </source>
</evidence>
<feature type="domain" description="Phosphoribosylformylglycinamidine synthase linker" evidence="12">
    <location>
        <begin position="170"/>
        <end position="219"/>
    </location>
</feature>
<evidence type="ECO:0000256" key="4">
    <source>
        <dbReference type="ARBA" id="ARBA00022723"/>
    </source>
</evidence>
<feature type="domain" description="FGAR-AT PurM N-terminal-like" evidence="14">
    <location>
        <begin position="643"/>
        <end position="800"/>
    </location>
</feature>
<feature type="binding site" evidence="10">
    <location>
        <position position="881"/>
    </location>
    <ligand>
        <name>ATP</name>
        <dbReference type="ChEBI" id="CHEBI:30616"/>
    </ligand>
</feature>
<dbReference type="Gene3D" id="1.10.8.750">
    <property type="entry name" value="Phosphoribosylformylglycinamidine synthase, linker domain"/>
    <property type="match status" value="1"/>
</dbReference>
<dbReference type="NCBIfam" id="NF003672">
    <property type="entry name" value="PRK05297.1"/>
    <property type="match status" value="1"/>
</dbReference>
<dbReference type="InterPro" id="IPR055181">
    <property type="entry name" value="FGAR-AT_PurM_N-like"/>
</dbReference>
<feature type="binding site" evidence="10">
    <location>
        <begin position="305"/>
        <end position="316"/>
    </location>
    <ligand>
        <name>ATP</name>
        <dbReference type="ChEBI" id="CHEBI:30616"/>
    </ligand>
</feature>
<protein>
    <recommendedName>
        <fullName evidence="10">Phosphoribosylformylglycinamidine synthase</fullName>
        <shortName evidence="10">FGAM synthase</shortName>
        <shortName evidence="10">FGAMS</shortName>
        <ecNumber evidence="10">6.3.5.3</ecNumber>
    </recommendedName>
    <alternativeName>
        <fullName evidence="10">Formylglycinamide ribonucleotide amidotransferase</fullName>
        <shortName evidence="10">FGAR amidotransferase</shortName>
        <shortName evidence="10">FGAR-AT</shortName>
    </alternativeName>
</protein>
<evidence type="ECO:0000256" key="1">
    <source>
        <dbReference type="ARBA" id="ARBA00004920"/>
    </source>
</evidence>
<evidence type="ECO:0000256" key="7">
    <source>
        <dbReference type="ARBA" id="ARBA00022840"/>
    </source>
</evidence>
<dbReference type="SUPFAM" id="SSF56042">
    <property type="entry name" value="PurM C-terminal domain-like"/>
    <property type="match status" value="2"/>
</dbReference>
<dbReference type="EMBL" id="JBHSOG010000060">
    <property type="protein sequence ID" value="MFC5770842.1"/>
    <property type="molecule type" value="Genomic_DNA"/>
</dbReference>
<feature type="binding site" evidence="10">
    <location>
        <position position="673"/>
    </location>
    <ligand>
        <name>Mg(2+)</name>
        <dbReference type="ChEBI" id="CHEBI:18420"/>
    </ligand>
</feature>
<feature type="domain" description="Phosphoribosylformylglycinamidine synthase N-terminal" evidence="13">
    <location>
        <begin position="38"/>
        <end position="149"/>
    </location>
</feature>
<comment type="pathway">
    <text evidence="1 10">Purine metabolism; IMP biosynthesis via de novo pathway; 5-amino-1-(5-phospho-D-ribosyl)imidazole from N(2)-formyl-N(1)-(5-phospho-D-ribosyl)glycinamide: step 1/2.</text>
</comment>
<evidence type="ECO:0000256" key="6">
    <source>
        <dbReference type="ARBA" id="ARBA00022755"/>
    </source>
</evidence>
<dbReference type="InterPro" id="IPR036604">
    <property type="entry name" value="PurS-like_sf"/>
</dbReference>
<keyword evidence="6 10" id="KW-0658">Purine biosynthesis</keyword>
<feature type="binding site" evidence="10">
    <location>
        <position position="712"/>
    </location>
    <ligand>
        <name>Mg(2+)</name>
        <dbReference type="ChEBI" id="CHEBI:18420"/>
    </ligand>
</feature>
<dbReference type="SMART" id="SM01211">
    <property type="entry name" value="GATase_5"/>
    <property type="match status" value="1"/>
</dbReference>
<feature type="domain" description="PurM-like C-terminal" evidence="11">
    <location>
        <begin position="426"/>
        <end position="584"/>
    </location>
</feature>
<dbReference type="InterPro" id="IPR010918">
    <property type="entry name" value="PurM-like_C_dom"/>
</dbReference>
<keyword evidence="9 10" id="KW-0315">Glutamine amidotransferase</keyword>
<evidence type="ECO:0000256" key="5">
    <source>
        <dbReference type="ARBA" id="ARBA00022741"/>
    </source>
</evidence>
<dbReference type="EC" id="6.3.5.3" evidence="10"/>
<comment type="subunit">
    <text evidence="10">Monomer.</text>
</comment>
<proteinExistence type="inferred from homology"/>
<dbReference type="CDD" id="cd01740">
    <property type="entry name" value="GATase1_FGAR_AT"/>
    <property type="match status" value="1"/>
</dbReference>
<dbReference type="Pfam" id="PF18072">
    <property type="entry name" value="FGAR-AT_linker"/>
    <property type="match status" value="1"/>
</dbReference>
<sequence>MTPILKLRGAAALSRTRLERLSRAAGEVLARLKGLAAEHWYFVELSAPLAAGEQERLVDLLGARPETAQAPAGTLLLVVPRLGTISPWSSKATDIARQCGFDKVVRIERGTAYTVDARDADGNSALLALLHDRMTESVLPALDKADELFHHYAPQPLTSVDILGGGRAALEAANGELGLALSEDEIDYLVENFVRMGRNPTDVELMMFAQANSEHCRHKIFNADWVIDARPMDKTLFGMIKDTHKAHPQGTVVAYSDNASVIEGAAIERLYPDADGVWRYHSEQTHILAKVETHNHPTAISPFPGAATGAGGEIRDEGATGRGSRPKAGLAGFSVSNLNIPGFEQPWEKPYGKPERIASALDIMIEGPIGAAAFNNEFGRPNLAGYFRSFEQEVQGEVRGYHKPIMIAGGVGNIQAQQSEKPVFPPGTLLIQLGGPGMLIGLGGGAASSMATGTNTADLDFASVQRGNPEIQRRCQEVIDACWQMGERNPIIAIHDVGAGGLSNAMPELADHAGLGAHFELREVHIEEPGMSPREIWSNESQERYVIAVAPQDLERFRAFCERERCPFAVLGTASADGRLTVTDRHFGNKPVDMDMKVLLGKPPKMTRDVSRRAVFLPPFDVTDIDLKEAGLRVLRMPAVAGKGFLITIGDRSVGGLTARDQFVGPWQVPVSDVAVTAMSFHGYRGEAFAMGERTPLACIDAPASGRMAIGEAITNIAAADIAGIGDVKLSANWMAAAGHRGEDAGLFDTVKAVSEFCIAAGLSIPVGKDSLSMRTAWSENGEDKQVVAPLSLIATAFAPVQDSRRTLTPQLQLPEGVDTDLLLIDLGNGRNRLGGSVLAQAYGTVGEHAPDVDPAQLAAFFATIQRLRGDGLLLAYHDRSDGGLFATVCEMAFAARCGLSLVLDTVCYDHYMNDVDGLEKRPDTLKGRFGDKLFAGLFAEELGAVIQIRRDDRARITEVLREAKLTYHFIGEPNDKDEIRFRRNARLVFGAGRSELLQAWSETGYRIARLRDDADSVQQEFDGLADAADPGLSVSLSFDATEDVAAPFIATGARPQVAVLREQGVNSQVEMAAAFERAGFAPVDVHMSDLQSGRIGLAGFHGLAACGGFSYGDVLGAGQGWAKSILFNPGLRAEFEAFFRRGDTFALGVCNGCQMMAHLAPIIPGAEAWPTFHRNRSEQFEARFAMVEVVDSPSILFRGMAGSRMPIVVSHGEGRAVFAREADRAGALLALRHVDNYGRPTEAYPKNPNGSPDGVTGFTTADGRFTIMMPHPERTARTLQMSWAPQWLVDESPDASPWLRMFRNARVWLG</sequence>
<evidence type="ECO:0000256" key="9">
    <source>
        <dbReference type="ARBA" id="ARBA00022962"/>
    </source>
</evidence>
<feature type="binding site" evidence="10">
    <location>
        <position position="716"/>
    </location>
    <ligand>
        <name>Mg(2+)</name>
        <dbReference type="ChEBI" id="CHEBI:18420"/>
    </ligand>
</feature>
<comment type="caution">
    <text evidence="10">Lacks conserved residue(s) required for the propagation of feature annotation.</text>
</comment>
<keyword evidence="8 10" id="KW-0460">Magnesium</keyword>
<comment type="function">
    <text evidence="10">Phosphoribosylformylglycinamidine synthase involved in the purines biosynthetic pathway. Catalyzes the ATP-dependent conversion of formylglycinamide ribonucleotide (FGAR) and glutamine to yield formylglycinamidine ribonucleotide (FGAM) and glutamate.</text>
</comment>
<comment type="catalytic activity">
    <reaction evidence="10">
        <text>N(2)-formyl-N(1)-(5-phospho-beta-D-ribosyl)glycinamide + L-glutamine + ATP + H2O = 2-formamido-N(1)-(5-O-phospho-beta-D-ribosyl)acetamidine + L-glutamate + ADP + phosphate + H(+)</text>
        <dbReference type="Rhea" id="RHEA:17129"/>
        <dbReference type="ChEBI" id="CHEBI:15377"/>
        <dbReference type="ChEBI" id="CHEBI:15378"/>
        <dbReference type="ChEBI" id="CHEBI:29985"/>
        <dbReference type="ChEBI" id="CHEBI:30616"/>
        <dbReference type="ChEBI" id="CHEBI:43474"/>
        <dbReference type="ChEBI" id="CHEBI:58359"/>
        <dbReference type="ChEBI" id="CHEBI:147286"/>
        <dbReference type="ChEBI" id="CHEBI:147287"/>
        <dbReference type="ChEBI" id="CHEBI:456216"/>
        <dbReference type="EC" id="6.3.5.3"/>
    </reaction>
</comment>
<keyword evidence="5 10" id="KW-0547">Nucleotide-binding</keyword>
<dbReference type="CDD" id="cd02204">
    <property type="entry name" value="PurL_repeat2"/>
    <property type="match status" value="1"/>
</dbReference>
<comment type="subcellular location">
    <subcellularLocation>
        <location evidence="10">Cytoplasm</location>
    </subcellularLocation>
</comment>
<dbReference type="InterPro" id="IPR036676">
    <property type="entry name" value="PurM-like_C_sf"/>
</dbReference>
<gene>
    <name evidence="10 15" type="primary">purL</name>
    <name evidence="15" type="synonym">purI</name>
    <name evidence="15" type="ORF">ACFPTN_15790</name>
</gene>
<dbReference type="SUPFAM" id="SSF52317">
    <property type="entry name" value="Class I glutamine amidotransferase-like"/>
    <property type="match status" value="1"/>
</dbReference>
<dbReference type="Pfam" id="PF13507">
    <property type="entry name" value="GATase_5"/>
    <property type="match status" value="1"/>
</dbReference>
<feature type="domain" description="PurM-like C-terminal" evidence="11">
    <location>
        <begin position="828"/>
        <end position="982"/>
    </location>
</feature>
<feature type="active site" evidence="10">
    <location>
        <position position="1272"/>
    </location>
</feature>
<evidence type="ECO:0000259" key="14">
    <source>
        <dbReference type="Pfam" id="PF22689"/>
    </source>
</evidence>
<evidence type="ECO:0000313" key="15">
    <source>
        <dbReference type="EMBL" id="MFC5770842.1"/>
    </source>
</evidence>
<reference evidence="16" key="1">
    <citation type="journal article" date="2019" name="Int. J. Syst. Evol. Microbiol.">
        <title>The Global Catalogue of Microorganisms (GCM) 10K type strain sequencing project: providing services to taxonomists for standard genome sequencing and annotation.</title>
        <authorList>
            <consortium name="The Broad Institute Genomics Platform"/>
            <consortium name="The Broad Institute Genome Sequencing Center for Infectious Disease"/>
            <person name="Wu L."/>
            <person name="Ma J."/>
        </authorList>
    </citation>
    <scope>NUCLEOTIDE SEQUENCE [LARGE SCALE GENOMIC DNA]</scope>
    <source>
        <strain evidence="16">SHR3</strain>
    </source>
</reference>
<dbReference type="Pfam" id="PF22689">
    <property type="entry name" value="FGAR-AT_PurM_N-like"/>
    <property type="match status" value="1"/>
</dbReference>